<sequence>MLQGTNAQRKKGDEMSILVVLDNADPWLIIRSVLKECFPELTPRWVADPHRR</sequence>
<reference evidence="1 2" key="1">
    <citation type="submission" date="2016-10" db="EMBL/GenBank/DDBJ databases">
        <authorList>
            <person name="de Groot N.N."/>
        </authorList>
    </citation>
    <scope>NUCLEOTIDE SEQUENCE [LARGE SCALE GENOMIC DNA]</scope>
    <source>
        <strain evidence="1 2">DSM 26130</strain>
    </source>
</reference>
<evidence type="ECO:0000313" key="2">
    <source>
        <dbReference type="Proteomes" id="UP000198598"/>
    </source>
</evidence>
<evidence type="ECO:0000313" key="1">
    <source>
        <dbReference type="EMBL" id="SFE89503.1"/>
    </source>
</evidence>
<organism evidence="1 2">
    <name type="scientific">Spirosoma endophyticum</name>
    <dbReference type="NCBI Taxonomy" id="662367"/>
    <lineage>
        <taxon>Bacteria</taxon>
        <taxon>Pseudomonadati</taxon>
        <taxon>Bacteroidota</taxon>
        <taxon>Cytophagia</taxon>
        <taxon>Cytophagales</taxon>
        <taxon>Cytophagaceae</taxon>
        <taxon>Spirosoma</taxon>
    </lineage>
</organism>
<proteinExistence type="predicted"/>
<dbReference type="AlphaFoldDB" id="A0A1I2E9Y4"/>
<accession>A0A1I2E9Y4</accession>
<keyword evidence="2" id="KW-1185">Reference proteome</keyword>
<protein>
    <submittedName>
        <fullName evidence="1">Uncharacterized protein</fullName>
    </submittedName>
</protein>
<dbReference type="EMBL" id="FOLQ01000021">
    <property type="protein sequence ID" value="SFE89503.1"/>
    <property type="molecule type" value="Genomic_DNA"/>
</dbReference>
<gene>
    <name evidence="1" type="ORF">SAMN05216167_12177</name>
</gene>
<name>A0A1I2E9Y4_9BACT</name>
<dbReference type="STRING" id="662367.SAMN05216167_12177"/>
<dbReference type="Proteomes" id="UP000198598">
    <property type="component" value="Unassembled WGS sequence"/>
</dbReference>